<gene>
    <name evidence="2" type="ORF">GEV47_12145</name>
</gene>
<dbReference type="Pfam" id="PF08445">
    <property type="entry name" value="FR47"/>
    <property type="match status" value="1"/>
</dbReference>
<dbReference type="InterPro" id="IPR000182">
    <property type="entry name" value="GNAT_dom"/>
</dbReference>
<dbReference type="InterPro" id="IPR013653">
    <property type="entry name" value="GCN5-like_dom"/>
</dbReference>
<name>A0A843YVA6_9BURK</name>
<dbReference type="CDD" id="cd04301">
    <property type="entry name" value="NAT_SF"/>
    <property type="match status" value="1"/>
</dbReference>
<protein>
    <submittedName>
        <fullName evidence="2">GNAT family N-acetyltransferase</fullName>
    </submittedName>
</protein>
<evidence type="ECO:0000259" key="1">
    <source>
        <dbReference type="PROSITE" id="PS51186"/>
    </source>
</evidence>
<sequence>MTKNYFVLDHPVWNALTSAHQTMARANGLAIRYPNAVSPLAALREPTPQAFADLHALVGSGEIVGLVTAEPLEVPDDWKVLLARPIDQMICTATPIFSPIRLMRLTDEDVPEMLALTAVTEPGPFLAGTIQMGHYFGVRSNTGRLVAMAGQRMELGEFIEISAVCTHPEFRGNGYAQSLVGSLCAQILSEGKTPILHVKTENAAKTLYEKIGFNVRRAVQFTVLTPQ</sequence>
<dbReference type="InterPro" id="IPR016181">
    <property type="entry name" value="Acyl_CoA_acyltransferase"/>
</dbReference>
<keyword evidence="2" id="KW-0808">Transferase</keyword>
<dbReference type="Gene3D" id="3.40.630.30">
    <property type="match status" value="1"/>
</dbReference>
<proteinExistence type="predicted"/>
<dbReference type="AlphaFoldDB" id="A0A843YVA6"/>
<keyword evidence="3" id="KW-1185">Reference proteome</keyword>
<dbReference type="PROSITE" id="PS51186">
    <property type="entry name" value="GNAT"/>
    <property type="match status" value="1"/>
</dbReference>
<dbReference type="GO" id="GO:0016747">
    <property type="term" value="F:acyltransferase activity, transferring groups other than amino-acyl groups"/>
    <property type="evidence" value="ECO:0007669"/>
    <property type="project" value="InterPro"/>
</dbReference>
<evidence type="ECO:0000313" key="2">
    <source>
        <dbReference type="EMBL" id="MQR01428.1"/>
    </source>
</evidence>
<evidence type="ECO:0000313" key="3">
    <source>
        <dbReference type="Proteomes" id="UP000451565"/>
    </source>
</evidence>
<dbReference type="SUPFAM" id="SSF55729">
    <property type="entry name" value="Acyl-CoA N-acyltransferases (Nat)"/>
    <property type="match status" value="1"/>
</dbReference>
<feature type="domain" description="N-acetyltransferase" evidence="1">
    <location>
        <begin position="100"/>
        <end position="227"/>
    </location>
</feature>
<dbReference type="RefSeq" id="WP_153235043.1">
    <property type="nucleotide sequence ID" value="NZ_WINI01000006.1"/>
</dbReference>
<accession>A0A843YVA6</accession>
<dbReference type="OrthoDB" id="9796919at2"/>
<comment type="caution">
    <text evidence="2">The sequence shown here is derived from an EMBL/GenBank/DDBJ whole genome shotgun (WGS) entry which is preliminary data.</text>
</comment>
<dbReference type="Proteomes" id="UP000451565">
    <property type="component" value="Unassembled WGS sequence"/>
</dbReference>
<organism evidence="2 3">
    <name type="scientific">Glaciimonas soli</name>
    <dbReference type="NCBI Taxonomy" id="2590999"/>
    <lineage>
        <taxon>Bacteria</taxon>
        <taxon>Pseudomonadati</taxon>
        <taxon>Pseudomonadota</taxon>
        <taxon>Betaproteobacteria</taxon>
        <taxon>Burkholderiales</taxon>
        <taxon>Oxalobacteraceae</taxon>
        <taxon>Glaciimonas</taxon>
    </lineage>
</organism>
<dbReference type="EMBL" id="WINI01000006">
    <property type="protein sequence ID" value="MQR01428.1"/>
    <property type="molecule type" value="Genomic_DNA"/>
</dbReference>
<reference evidence="2 3" key="1">
    <citation type="submission" date="2019-10" db="EMBL/GenBank/DDBJ databases">
        <title>Glaciimonas soli sp. nov., a psychrophilic bacterium isolated from the forest soil of a high elevation mountain in Taiwan.</title>
        <authorList>
            <person name="Wang L.-T."/>
            <person name="Shieh W.Y."/>
        </authorList>
    </citation>
    <scope>NUCLEOTIDE SEQUENCE [LARGE SCALE GENOMIC DNA]</scope>
    <source>
        <strain evidence="2 3">GS1</strain>
    </source>
</reference>